<feature type="compositionally biased region" description="Basic and acidic residues" evidence="1">
    <location>
        <begin position="155"/>
        <end position="182"/>
    </location>
</feature>
<dbReference type="InterPro" id="IPR013321">
    <property type="entry name" value="Arc_rbn_hlx_hlx"/>
</dbReference>
<gene>
    <name evidence="2" type="ORF">GHK48_10255</name>
</gene>
<dbReference type="Gene3D" id="1.10.1220.10">
    <property type="entry name" value="Met repressor-like"/>
    <property type="match status" value="1"/>
</dbReference>
<dbReference type="Proteomes" id="UP000466694">
    <property type="component" value="Unassembled WGS sequence"/>
</dbReference>
<dbReference type="AlphaFoldDB" id="A0A844A965"/>
<name>A0A844A965_RHIFR</name>
<sequence length="282" mass="31456">MKATTKKKRDGSEQVMLGKVIMKEKPARKRARRQEWDFSRELLRVREIEKIIRFRHGSRIPDPSGTDDVDTCLAYLRAVAMTPRSQDVVSWSSKWAPWADPVTVQSIAKLGSGRKWMLKADAVAKLLDVTMSLRTALGLHTIGACDMATAERKDLAKANKRERDKGRQERKRRELGMVDRKSQQAQTLAATKPWEAEGMSRRTWFYRQKRDCTAMSRVEINRNGDTSVQPASQPDFPPAPPQVQIGQSRVAGLSGGLGHHAPAGFQGAAPHGSGDSRDEEAA</sequence>
<feature type="region of interest" description="Disordered" evidence="1">
    <location>
        <begin position="155"/>
        <end position="194"/>
    </location>
</feature>
<accession>A0A844A965</accession>
<comment type="caution">
    <text evidence="2">The sequence shown here is derived from an EMBL/GenBank/DDBJ whole genome shotgun (WGS) entry which is preliminary data.</text>
</comment>
<dbReference type="EMBL" id="WISZ01000084">
    <property type="protein sequence ID" value="MQX08658.1"/>
    <property type="molecule type" value="Genomic_DNA"/>
</dbReference>
<reference evidence="2 3" key="1">
    <citation type="journal article" date="2013" name="Genome Biol.">
        <title>Comparative genomics of the core and accessory genomes of 48 Sinorhizobium strains comprising five genospecies.</title>
        <authorList>
            <person name="Sugawara M."/>
            <person name="Epstein B."/>
            <person name="Badgley B.D."/>
            <person name="Unno T."/>
            <person name="Xu L."/>
            <person name="Reese J."/>
            <person name="Gyaneshwar P."/>
            <person name="Denny R."/>
            <person name="Mudge J."/>
            <person name="Bharti A.K."/>
            <person name="Farmer A.D."/>
            <person name="May G.D."/>
            <person name="Woodward J.E."/>
            <person name="Medigue C."/>
            <person name="Vallenet D."/>
            <person name="Lajus A."/>
            <person name="Rouy Z."/>
            <person name="Martinez-Vaz B."/>
            <person name="Tiffin P."/>
            <person name="Young N.D."/>
            <person name="Sadowsky M.J."/>
        </authorList>
    </citation>
    <scope>NUCLEOTIDE SEQUENCE [LARGE SCALE GENOMIC DNA]</scope>
    <source>
        <strain evidence="2 3">USDA205</strain>
    </source>
</reference>
<evidence type="ECO:0000313" key="2">
    <source>
        <dbReference type="EMBL" id="MQX08658.1"/>
    </source>
</evidence>
<evidence type="ECO:0000256" key="1">
    <source>
        <dbReference type="SAM" id="MobiDB-lite"/>
    </source>
</evidence>
<organism evidence="2 3">
    <name type="scientific">Rhizobium fredii</name>
    <name type="common">Sinorhizobium fredii</name>
    <dbReference type="NCBI Taxonomy" id="380"/>
    <lineage>
        <taxon>Bacteria</taxon>
        <taxon>Pseudomonadati</taxon>
        <taxon>Pseudomonadota</taxon>
        <taxon>Alphaproteobacteria</taxon>
        <taxon>Hyphomicrobiales</taxon>
        <taxon>Rhizobiaceae</taxon>
        <taxon>Sinorhizobium/Ensifer group</taxon>
        <taxon>Sinorhizobium</taxon>
    </lineage>
</organism>
<feature type="region of interest" description="Disordered" evidence="1">
    <location>
        <begin position="224"/>
        <end position="282"/>
    </location>
</feature>
<dbReference type="GO" id="GO:0006355">
    <property type="term" value="P:regulation of DNA-templated transcription"/>
    <property type="evidence" value="ECO:0007669"/>
    <property type="project" value="InterPro"/>
</dbReference>
<dbReference type="RefSeq" id="WP_060563264.1">
    <property type="nucleotide sequence ID" value="NZ_BJNI01000005.1"/>
</dbReference>
<proteinExistence type="predicted"/>
<protein>
    <submittedName>
        <fullName evidence="2">Uncharacterized protein</fullName>
    </submittedName>
</protein>
<evidence type="ECO:0000313" key="3">
    <source>
        <dbReference type="Proteomes" id="UP000466694"/>
    </source>
</evidence>